<dbReference type="RefSeq" id="WP_074829904.1">
    <property type="nucleotide sequence ID" value="NZ_FOEV01000019.1"/>
</dbReference>
<dbReference type="GeneID" id="300269328"/>
<gene>
    <name evidence="1" type="ORF">SAMN05216409_11941</name>
</gene>
<comment type="caution">
    <text evidence="1">The sequence shown here is derived from an EMBL/GenBank/DDBJ whole genome shotgun (WGS) entry which is preliminary data.</text>
</comment>
<evidence type="ECO:0000313" key="2">
    <source>
        <dbReference type="Proteomes" id="UP000183210"/>
    </source>
</evidence>
<protein>
    <submittedName>
        <fullName evidence="1">Uncharacterized protein</fullName>
    </submittedName>
</protein>
<reference evidence="1 2" key="1">
    <citation type="submission" date="2016-10" db="EMBL/GenBank/DDBJ databases">
        <authorList>
            <person name="Varghese N."/>
            <person name="Submissions S."/>
        </authorList>
    </citation>
    <scope>NUCLEOTIDE SEQUENCE [LARGE SCALE GENOMIC DNA]</scope>
    <source>
        <strain evidence="1 2">LMG 21974</strain>
    </source>
</reference>
<dbReference type="Proteomes" id="UP000183210">
    <property type="component" value="Unassembled WGS sequence"/>
</dbReference>
<dbReference type="EMBL" id="FOEV01000019">
    <property type="protein sequence ID" value="SER39976.1"/>
    <property type="molecule type" value="Genomic_DNA"/>
</dbReference>
<name>A0A9X8MHA8_9PSED</name>
<evidence type="ECO:0000313" key="1">
    <source>
        <dbReference type="EMBL" id="SER39976.1"/>
    </source>
</evidence>
<sequence>MRKPTTSDSVVDSKAQVLENLVSKAQAYNLIEQHLDDLVHDATEHYSSVTGVSYNQASRTASDANNAGVAYQLGYLLDSGFSESDVTVLLEDLHVRSIIAQRLAIVHGFTSALDLGEGLVCSSMSDWLVESTSGGPVVYSRKMATETLDGKAGDSLSIRISFNPGSAEPEPSALWLSSGESLCVWQEVSTSCDASGGQTI</sequence>
<accession>A0A9X8MHA8</accession>
<dbReference type="AlphaFoldDB" id="A0A9X8MHA8"/>
<proteinExistence type="predicted"/>
<organism evidence="1 2">
    <name type="scientific">Pseudomonas lutea</name>
    <dbReference type="NCBI Taxonomy" id="243924"/>
    <lineage>
        <taxon>Bacteria</taxon>
        <taxon>Pseudomonadati</taxon>
        <taxon>Pseudomonadota</taxon>
        <taxon>Gammaproteobacteria</taxon>
        <taxon>Pseudomonadales</taxon>
        <taxon>Pseudomonadaceae</taxon>
        <taxon>Pseudomonas</taxon>
    </lineage>
</organism>